<accession>A0A5M3TEQ0</accession>
<evidence type="ECO:0000313" key="3">
    <source>
        <dbReference type="EMBL" id="GCE96591.1"/>
    </source>
</evidence>
<comment type="caution">
    <text evidence="3">The sequence shown here is derived from an EMBL/GenBank/DDBJ whole genome shotgun (WGS) entry which is preliminary data.</text>
</comment>
<dbReference type="Proteomes" id="UP000326169">
    <property type="component" value="Unassembled WGS sequence"/>
</dbReference>
<feature type="coiled-coil region" evidence="1">
    <location>
        <begin position="92"/>
        <end position="144"/>
    </location>
</feature>
<keyword evidence="2" id="KW-0812">Transmembrane</keyword>
<proteinExistence type="predicted"/>
<name>A0A5M3TEQ0_LIMPL</name>
<keyword evidence="4" id="KW-1185">Reference proteome</keyword>
<keyword evidence="2" id="KW-1133">Transmembrane helix</keyword>
<evidence type="ECO:0000256" key="2">
    <source>
        <dbReference type="SAM" id="Phobius"/>
    </source>
</evidence>
<reference evidence="3 4" key="1">
    <citation type="journal article" date="2019" name="J Genomics">
        <title>The Draft Genome of a Hydrogen-producing Cyanobacterium, Arthrospira platensis NIES-46.</title>
        <authorList>
            <person name="Suzuki S."/>
            <person name="Yamaguchi H."/>
            <person name="Kawachi M."/>
        </authorList>
    </citation>
    <scope>NUCLEOTIDE SEQUENCE [LARGE SCALE GENOMIC DNA]</scope>
    <source>
        <strain evidence="3 4">NIES-46</strain>
    </source>
</reference>
<keyword evidence="1" id="KW-0175">Coiled coil</keyword>
<dbReference type="GeneID" id="301685377"/>
<gene>
    <name evidence="3" type="ORF">NIES46_46630</name>
</gene>
<dbReference type="RefSeq" id="WP_006616750.1">
    <property type="nucleotide sequence ID" value="NZ_BIMW01000202.1"/>
</dbReference>
<protein>
    <submittedName>
        <fullName evidence="3">Uncharacterized protein</fullName>
    </submittedName>
</protein>
<dbReference type="EMBL" id="BIMW01000202">
    <property type="protein sequence ID" value="GCE96591.1"/>
    <property type="molecule type" value="Genomic_DNA"/>
</dbReference>
<evidence type="ECO:0000256" key="1">
    <source>
        <dbReference type="SAM" id="Coils"/>
    </source>
</evidence>
<evidence type="ECO:0000313" key="4">
    <source>
        <dbReference type="Proteomes" id="UP000326169"/>
    </source>
</evidence>
<keyword evidence="2" id="KW-0472">Membrane</keyword>
<sequence length="184" mass="21472">MEQNYPENLDLNLLQDYYQALHAINTQHLKLLDAKRELSWHNSRKKEAYKLAQQLGINDISSLPTTDCNYVSGEKTDRDRINKALNDINITLEKIKNINNMKKGEIENIKNQKKYQLESLKNQNIQVGEKLDEIEKKIENLKNQKMLRLVSTVIVAVVVTIVWQDLATTFWVTLIYFLIILSVE</sequence>
<feature type="transmembrane region" description="Helical" evidence="2">
    <location>
        <begin position="146"/>
        <end position="179"/>
    </location>
</feature>
<organism evidence="3 4">
    <name type="scientific">Limnospira platensis NIES-46</name>
    <dbReference type="NCBI Taxonomy" id="1236695"/>
    <lineage>
        <taxon>Bacteria</taxon>
        <taxon>Bacillati</taxon>
        <taxon>Cyanobacteriota</taxon>
        <taxon>Cyanophyceae</taxon>
        <taxon>Oscillatoriophycideae</taxon>
        <taxon>Oscillatoriales</taxon>
        <taxon>Sirenicapillariaceae</taxon>
        <taxon>Limnospira</taxon>
    </lineage>
</organism>